<sequence>MRVTGPGPITGEHYVRLQQKLQLDLGDYQALMGITVKEHYLITLDLTQPISDPGLCLHIRLLDEYPELLAPGPDVIELTHTIKQIKRNYPEMTLPIPASSNLVGLMLGRNARTATTWNQGRAVPARKILSLVHHLQRLFETRDDPDRALQRYCELIDREARARGVDDIFTRRLWSEARSSDES</sequence>
<evidence type="ECO:0000313" key="2">
    <source>
        <dbReference type="Proteomes" id="UP000760480"/>
    </source>
</evidence>
<dbReference type="RefSeq" id="WP_169250355.1">
    <property type="nucleotide sequence ID" value="NZ_SPMZ01000075.1"/>
</dbReference>
<gene>
    <name evidence="1" type="ORF">E4P82_18965</name>
</gene>
<dbReference type="EMBL" id="SPMZ01000075">
    <property type="protein sequence ID" value="NMQ21092.1"/>
    <property type="molecule type" value="Genomic_DNA"/>
</dbReference>
<protein>
    <submittedName>
        <fullName evidence="1">Uncharacterized protein</fullName>
    </submittedName>
</protein>
<dbReference type="Proteomes" id="UP000760480">
    <property type="component" value="Unassembled WGS sequence"/>
</dbReference>
<keyword evidence="2" id="KW-1185">Reference proteome</keyword>
<organism evidence="1 2">
    <name type="scientific">Candidatus Competibacter phosphatis</name>
    <dbReference type="NCBI Taxonomy" id="221280"/>
    <lineage>
        <taxon>Bacteria</taxon>
        <taxon>Pseudomonadati</taxon>
        <taxon>Pseudomonadota</taxon>
        <taxon>Gammaproteobacteria</taxon>
        <taxon>Candidatus Competibacteraceae</taxon>
        <taxon>Candidatus Competibacter</taxon>
    </lineage>
</organism>
<evidence type="ECO:0000313" key="1">
    <source>
        <dbReference type="EMBL" id="NMQ21092.1"/>
    </source>
</evidence>
<name>A0ABX1TQZ3_9GAMM</name>
<proteinExistence type="predicted"/>
<reference evidence="1 2" key="1">
    <citation type="submission" date="2019-03" db="EMBL/GenBank/DDBJ databases">
        <title>Metabolic reconstructions from genomes of highly enriched 'Candidatus Accumulibacter' and 'Candidatus Competibacter' bioreactor populations.</title>
        <authorList>
            <person name="Annavajhala M.K."/>
            <person name="Welles L."/>
            <person name="Abbas B."/>
            <person name="Sorokin D."/>
            <person name="Park H."/>
            <person name="Van Loosdrecht M."/>
            <person name="Chandran K."/>
        </authorList>
    </citation>
    <scope>NUCLEOTIDE SEQUENCE [LARGE SCALE GENOMIC DNA]</scope>
    <source>
        <strain evidence="1 2">SBR_G</strain>
    </source>
</reference>
<accession>A0ABX1TQZ3</accession>
<comment type="caution">
    <text evidence="1">The sequence shown here is derived from an EMBL/GenBank/DDBJ whole genome shotgun (WGS) entry which is preliminary data.</text>
</comment>